<evidence type="ECO:0000256" key="1">
    <source>
        <dbReference type="ARBA" id="ARBA00004141"/>
    </source>
</evidence>
<dbReference type="eggNOG" id="COG0697">
    <property type="taxonomic scope" value="Bacteria"/>
</dbReference>
<dbReference type="InParanoid" id="B2A2R4"/>
<comment type="subcellular location">
    <subcellularLocation>
        <location evidence="1">Membrane</location>
        <topology evidence="1">Multi-pass membrane protein</topology>
    </subcellularLocation>
</comment>
<protein>
    <recommendedName>
        <fullName evidence="7">EamA domain-containing protein</fullName>
    </recommendedName>
</protein>
<evidence type="ECO:0000256" key="6">
    <source>
        <dbReference type="SAM" id="Phobius"/>
    </source>
</evidence>
<proteinExistence type="inferred from homology"/>
<comment type="similarity">
    <text evidence="2">Belongs to the EamA transporter family.</text>
</comment>
<feature type="transmembrane region" description="Helical" evidence="6">
    <location>
        <begin position="153"/>
        <end position="171"/>
    </location>
</feature>
<keyword evidence="4 6" id="KW-1133">Transmembrane helix</keyword>
<evidence type="ECO:0000313" key="9">
    <source>
        <dbReference type="Proteomes" id="UP000001683"/>
    </source>
</evidence>
<evidence type="ECO:0000256" key="2">
    <source>
        <dbReference type="ARBA" id="ARBA00007362"/>
    </source>
</evidence>
<reference evidence="8 9" key="1">
    <citation type="submission" date="2008-04" db="EMBL/GenBank/DDBJ databases">
        <title>Complete sequence of chromosome of Natranaerobius thermophilus JW/NM-WN-LF.</title>
        <authorList>
            <consortium name="US DOE Joint Genome Institute"/>
            <person name="Copeland A."/>
            <person name="Lucas S."/>
            <person name="Lapidus A."/>
            <person name="Glavina del Rio T."/>
            <person name="Dalin E."/>
            <person name="Tice H."/>
            <person name="Bruce D."/>
            <person name="Goodwin L."/>
            <person name="Pitluck S."/>
            <person name="Chertkov O."/>
            <person name="Brettin T."/>
            <person name="Detter J.C."/>
            <person name="Han C."/>
            <person name="Kuske C.R."/>
            <person name="Schmutz J."/>
            <person name="Larimer F."/>
            <person name="Land M."/>
            <person name="Hauser L."/>
            <person name="Kyrpides N."/>
            <person name="Lykidis A."/>
            <person name="Mesbah N.M."/>
            <person name="Wiegel J."/>
        </authorList>
    </citation>
    <scope>NUCLEOTIDE SEQUENCE [LARGE SCALE GENOMIC DNA]</scope>
    <source>
        <strain evidence="9">ATCC BAA-1301 / DSM 18059 / JW/NM-WN-LF</strain>
    </source>
</reference>
<reference evidence="8 9" key="2">
    <citation type="journal article" date="2011" name="J. Bacteriol.">
        <title>Complete genome sequence of the anaerobic, halophilic alkalithermophile Natranaerobius thermophilus JW/NM-WN-LF.</title>
        <authorList>
            <person name="Zhao B."/>
            <person name="Mesbah N.M."/>
            <person name="Dalin E."/>
            <person name="Goodwin L."/>
            <person name="Nolan M."/>
            <person name="Pitluck S."/>
            <person name="Chertkov O."/>
            <person name="Brettin T.S."/>
            <person name="Han J."/>
            <person name="Larimer F.W."/>
            <person name="Land M.L."/>
            <person name="Hauser L."/>
            <person name="Kyrpides N."/>
            <person name="Wiegel J."/>
        </authorList>
    </citation>
    <scope>NUCLEOTIDE SEQUENCE [LARGE SCALE GENOMIC DNA]</scope>
    <source>
        <strain evidence="9">ATCC BAA-1301 / DSM 18059 / JW/NM-WN-LF</strain>
    </source>
</reference>
<sequence>MLYKKAGIFITAVSAIGFGSMTVLAQLAYASGANTMDLLTIRFTVAALIFGIIIGCMALTNHLKWQLSWKQVLTLIALGASGYGIFSSMYFHGVSLIPASLAGFLLFTYPVMVCILAYFLGEEPVDSQKILALAVSLCGSIFVLGPVVEDVNWEGVTFVMLAAFLYSLYVVGSSRILKDVHWFPASAILTISCAGFFLGRELIFNNGYNLANINDEIMFYGVILGVFSTLIAIACFYLGLSLIGPSRASIISTLEPVSSACLAALIFNEQLSILQLIGASCILLSILIIQKARDEDNVVSSNRYHRERQA</sequence>
<dbReference type="Gene3D" id="1.10.3730.20">
    <property type="match status" value="1"/>
</dbReference>
<dbReference type="Pfam" id="PF00892">
    <property type="entry name" value="EamA"/>
    <property type="match status" value="2"/>
</dbReference>
<dbReference type="PANTHER" id="PTHR32322:SF2">
    <property type="entry name" value="EAMA DOMAIN-CONTAINING PROTEIN"/>
    <property type="match status" value="1"/>
</dbReference>
<feature type="transmembrane region" description="Helical" evidence="6">
    <location>
        <begin position="273"/>
        <end position="289"/>
    </location>
</feature>
<accession>B2A2R4</accession>
<evidence type="ECO:0000256" key="3">
    <source>
        <dbReference type="ARBA" id="ARBA00022692"/>
    </source>
</evidence>
<gene>
    <name evidence="8" type="ordered locus">Nther_2730</name>
</gene>
<organism evidence="8 9">
    <name type="scientific">Natranaerobius thermophilus (strain ATCC BAA-1301 / DSM 18059 / JW/NM-WN-LF)</name>
    <dbReference type="NCBI Taxonomy" id="457570"/>
    <lineage>
        <taxon>Bacteria</taxon>
        <taxon>Bacillati</taxon>
        <taxon>Bacillota</taxon>
        <taxon>Clostridia</taxon>
        <taxon>Natranaerobiales</taxon>
        <taxon>Natranaerobiaceae</taxon>
        <taxon>Natranaerobius</taxon>
    </lineage>
</organism>
<dbReference type="InterPro" id="IPR037185">
    <property type="entry name" value="EmrE-like"/>
</dbReference>
<keyword evidence="9" id="KW-1185">Reference proteome</keyword>
<name>B2A2R4_NATTJ</name>
<dbReference type="GO" id="GO:0016020">
    <property type="term" value="C:membrane"/>
    <property type="evidence" value="ECO:0007669"/>
    <property type="project" value="UniProtKB-SubCell"/>
</dbReference>
<dbReference type="InterPro" id="IPR000620">
    <property type="entry name" value="EamA_dom"/>
</dbReference>
<evidence type="ECO:0000256" key="4">
    <source>
        <dbReference type="ARBA" id="ARBA00022989"/>
    </source>
</evidence>
<dbReference type="OrthoDB" id="9808556at2"/>
<feature type="transmembrane region" description="Helical" evidence="6">
    <location>
        <begin position="40"/>
        <end position="60"/>
    </location>
</feature>
<dbReference type="SUPFAM" id="SSF103481">
    <property type="entry name" value="Multidrug resistance efflux transporter EmrE"/>
    <property type="match status" value="2"/>
</dbReference>
<feature type="domain" description="EamA" evidence="7">
    <location>
        <begin position="6"/>
        <end position="144"/>
    </location>
</feature>
<feature type="transmembrane region" description="Helical" evidence="6">
    <location>
        <begin position="218"/>
        <end position="238"/>
    </location>
</feature>
<keyword evidence="5 6" id="KW-0472">Membrane</keyword>
<feature type="transmembrane region" description="Helical" evidence="6">
    <location>
        <begin position="72"/>
        <end position="91"/>
    </location>
</feature>
<feature type="transmembrane region" description="Helical" evidence="6">
    <location>
        <begin position="180"/>
        <end position="198"/>
    </location>
</feature>
<dbReference type="Proteomes" id="UP000001683">
    <property type="component" value="Chromosome"/>
</dbReference>
<dbReference type="InterPro" id="IPR050638">
    <property type="entry name" value="AA-Vitamin_Transporters"/>
</dbReference>
<feature type="domain" description="EamA" evidence="7">
    <location>
        <begin position="155"/>
        <end position="289"/>
    </location>
</feature>
<keyword evidence="3 6" id="KW-0812">Transmembrane</keyword>
<dbReference type="HOGENOM" id="CLU_033863_9_3_9"/>
<feature type="transmembrane region" description="Helical" evidence="6">
    <location>
        <begin position="250"/>
        <end position="267"/>
    </location>
</feature>
<dbReference type="RefSeq" id="WP_012449118.1">
    <property type="nucleotide sequence ID" value="NC_010718.1"/>
</dbReference>
<feature type="transmembrane region" description="Helical" evidence="6">
    <location>
        <begin position="130"/>
        <end position="147"/>
    </location>
</feature>
<evidence type="ECO:0000259" key="7">
    <source>
        <dbReference type="Pfam" id="PF00892"/>
    </source>
</evidence>
<feature type="transmembrane region" description="Helical" evidence="6">
    <location>
        <begin position="97"/>
        <end position="118"/>
    </location>
</feature>
<dbReference type="EMBL" id="CP001034">
    <property type="protein sequence ID" value="ACB86282.1"/>
    <property type="molecule type" value="Genomic_DNA"/>
</dbReference>
<evidence type="ECO:0000256" key="5">
    <source>
        <dbReference type="ARBA" id="ARBA00023136"/>
    </source>
</evidence>
<dbReference type="KEGG" id="nth:Nther_2730"/>
<dbReference type="AlphaFoldDB" id="B2A2R4"/>
<dbReference type="PANTHER" id="PTHR32322">
    <property type="entry name" value="INNER MEMBRANE TRANSPORTER"/>
    <property type="match status" value="1"/>
</dbReference>
<evidence type="ECO:0000313" key="8">
    <source>
        <dbReference type="EMBL" id="ACB86282.1"/>
    </source>
</evidence>